<evidence type="ECO:0000256" key="1">
    <source>
        <dbReference type="ARBA" id="ARBA00022438"/>
    </source>
</evidence>
<keyword evidence="10" id="KW-1185">Reference proteome</keyword>
<dbReference type="AlphaFoldDB" id="A0A3E0TY01"/>
<keyword evidence="3" id="KW-0479">Metal-binding</keyword>
<keyword evidence="6" id="KW-0862">Zinc</keyword>
<dbReference type="Pfam" id="PF04389">
    <property type="entry name" value="Peptidase_M28"/>
    <property type="match status" value="1"/>
</dbReference>
<dbReference type="GO" id="GO:0004177">
    <property type="term" value="F:aminopeptidase activity"/>
    <property type="evidence" value="ECO:0007669"/>
    <property type="project" value="UniProtKB-KW"/>
</dbReference>
<evidence type="ECO:0000256" key="6">
    <source>
        <dbReference type="ARBA" id="ARBA00022833"/>
    </source>
</evidence>
<organism evidence="9 10">
    <name type="scientific">Thalassotalea euphylliae</name>
    <dbReference type="NCBI Taxonomy" id="1655234"/>
    <lineage>
        <taxon>Bacteria</taxon>
        <taxon>Pseudomonadati</taxon>
        <taxon>Pseudomonadota</taxon>
        <taxon>Gammaproteobacteria</taxon>
        <taxon>Alteromonadales</taxon>
        <taxon>Colwelliaceae</taxon>
        <taxon>Thalassotalea</taxon>
    </lineage>
</organism>
<keyword evidence="4 7" id="KW-0732">Signal</keyword>
<dbReference type="SUPFAM" id="SSF52025">
    <property type="entry name" value="PA domain"/>
    <property type="match status" value="1"/>
</dbReference>
<evidence type="ECO:0000256" key="3">
    <source>
        <dbReference type="ARBA" id="ARBA00022723"/>
    </source>
</evidence>
<evidence type="ECO:0000259" key="8">
    <source>
        <dbReference type="Pfam" id="PF04389"/>
    </source>
</evidence>
<evidence type="ECO:0000256" key="2">
    <source>
        <dbReference type="ARBA" id="ARBA00022670"/>
    </source>
</evidence>
<proteinExistence type="predicted"/>
<dbReference type="SUPFAM" id="SSF53187">
    <property type="entry name" value="Zn-dependent exopeptidases"/>
    <property type="match status" value="1"/>
</dbReference>
<comment type="caution">
    <text evidence="9">The sequence shown here is derived from an EMBL/GenBank/DDBJ whole genome shotgun (WGS) entry which is preliminary data.</text>
</comment>
<evidence type="ECO:0000256" key="4">
    <source>
        <dbReference type="ARBA" id="ARBA00022729"/>
    </source>
</evidence>
<dbReference type="CDD" id="cd05660">
    <property type="entry name" value="M28_like_PA"/>
    <property type="match status" value="1"/>
</dbReference>
<dbReference type="GO" id="GO:0008235">
    <property type="term" value="F:metalloexopeptidase activity"/>
    <property type="evidence" value="ECO:0007669"/>
    <property type="project" value="InterPro"/>
</dbReference>
<dbReference type="PANTHER" id="PTHR12147:SF56">
    <property type="entry name" value="AMINOPEPTIDASE YDR415C-RELATED"/>
    <property type="match status" value="1"/>
</dbReference>
<dbReference type="CDD" id="cd04821">
    <property type="entry name" value="PA_M28_1_2"/>
    <property type="match status" value="1"/>
</dbReference>
<sequence length="566" mass="61415">MKKLSSVMLASAALLSVAGCNDKPATEAESATKAEMTAEMAAKAAMINSPEVFNQSYNSINGEQLAEHVKVLASDKFAGRAPSSIGETLTLEYLTEQFKALGLVPGNGDSFLQQVPLVSIEASTDMALSIGGKDYKFKEDMVMSSSRITELSELKDSELVFVGYGVNAPEYNWNDYEGLDVKGKTVVMLVNDPGFATKNPELFNGEAMTYYGRWTYKYEEASRQGAEGAIIIHETAPASYGWNVVKNSWTGAQFGFQRDDNNMGRIAVEGWITSEVATELFNKAGLNFAEAKMAAAKGSYHVDMGDLTASVTVKNTIKKSVSNNFIATLPGTKKSDEHIIYSAHWDHLGTDTALDGDQIYNGAVDNATGTAALIEVAEAFTKLDVKPERSITFLAVTAEEQGLLGSKFYAANPVIPANKTVANINMDALGVNGKSADVAVYGLGQSELDNYLTKAAEKQGRVISGDPRPAAGIYYRSDHFAFANIGIPALYAKSGAQPADEATAKLREMLDPKLKKCYHNLCDEYSDEWDLSGAVQDMQAFFEVGYELSSENVWPKWSESSEFKRQ</sequence>
<keyword evidence="2" id="KW-0645">Protease</keyword>
<dbReference type="Gene3D" id="3.50.30.30">
    <property type="match status" value="1"/>
</dbReference>
<dbReference type="InterPro" id="IPR045175">
    <property type="entry name" value="M28_fam"/>
</dbReference>
<protein>
    <submittedName>
        <fullName evidence="9">M20/M25/M40 family metallo-hydrolase</fullName>
    </submittedName>
</protein>
<evidence type="ECO:0000256" key="7">
    <source>
        <dbReference type="SAM" id="SignalP"/>
    </source>
</evidence>
<keyword evidence="1" id="KW-0031">Aminopeptidase</keyword>
<keyword evidence="5 9" id="KW-0378">Hydrolase</keyword>
<dbReference type="GO" id="GO:0046872">
    <property type="term" value="F:metal ion binding"/>
    <property type="evidence" value="ECO:0007669"/>
    <property type="project" value="UniProtKB-KW"/>
</dbReference>
<evidence type="ECO:0000256" key="5">
    <source>
        <dbReference type="ARBA" id="ARBA00022801"/>
    </source>
</evidence>
<evidence type="ECO:0000313" key="10">
    <source>
        <dbReference type="Proteomes" id="UP000256899"/>
    </source>
</evidence>
<feature type="signal peptide" evidence="7">
    <location>
        <begin position="1"/>
        <end position="18"/>
    </location>
</feature>
<dbReference type="InterPro" id="IPR046450">
    <property type="entry name" value="PA_dom_sf"/>
</dbReference>
<dbReference type="PROSITE" id="PS51257">
    <property type="entry name" value="PROKAR_LIPOPROTEIN"/>
    <property type="match status" value="1"/>
</dbReference>
<gene>
    <name evidence="9" type="ORF">DXX94_00535</name>
</gene>
<dbReference type="FunFam" id="3.40.630.10:FF:000088">
    <property type="entry name" value="Peptidase M20"/>
    <property type="match status" value="1"/>
</dbReference>
<dbReference type="EMBL" id="QUOT01000001">
    <property type="protein sequence ID" value="REL29330.1"/>
    <property type="molecule type" value="Genomic_DNA"/>
</dbReference>
<feature type="chain" id="PRO_5017769863" evidence="7">
    <location>
        <begin position="19"/>
        <end position="566"/>
    </location>
</feature>
<feature type="domain" description="Peptidase M28" evidence="8">
    <location>
        <begin position="324"/>
        <end position="539"/>
    </location>
</feature>
<accession>A0A3E0TY01</accession>
<dbReference type="PANTHER" id="PTHR12147">
    <property type="entry name" value="METALLOPEPTIDASE M28 FAMILY MEMBER"/>
    <property type="match status" value="1"/>
</dbReference>
<reference evidence="10" key="1">
    <citation type="submission" date="2018-08" db="EMBL/GenBank/DDBJ databases">
        <title>Thalassotalea euphylliae genome.</title>
        <authorList>
            <person name="Summers S."/>
            <person name="Rice S.A."/>
            <person name="Freckelton M.L."/>
            <person name="Nedved B.T."/>
            <person name="Hadfield M.G."/>
        </authorList>
    </citation>
    <scope>NUCLEOTIDE SEQUENCE [LARGE SCALE GENOMIC DNA]</scope>
    <source>
        <strain evidence="10">H3</strain>
    </source>
</reference>
<dbReference type="GO" id="GO:0006508">
    <property type="term" value="P:proteolysis"/>
    <property type="evidence" value="ECO:0007669"/>
    <property type="project" value="UniProtKB-KW"/>
</dbReference>
<dbReference type="Gene3D" id="3.40.630.10">
    <property type="entry name" value="Zn peptidases"/>
    <property type="match status" value="1"/>
</dbReference>
<name>A0A3E0TY01_9GAMM</name>
<dbReference type="InterPro" id="IPR007484">
    <property type="entry name" value="Peptidase_M28"/>
</dbReference>
<evidence type="ECO:0000313" key="9">
    <source>
        <dbReference type="EMBL" id="REL29330.1"/>
    </source>
</evidence>
<dbReference type="Proteomes" id="UP000256899">
    <property type="component" value="Unassembled WGS sequence"/>
</dbReference>